<feature type="domain" description="UBC core" evidence="2">
    <location>
        <begin position="13"/>
        <end position="146"/>
    </location>
</feature>
<dbReference type="Gene3D" id="3.10.110.10">
    <property type="entry name" value="Ubiquitin Conjugating Enzyme"/>
    <property type="match status" value="1"/>
</dbReference>
<organism evidence="3">
    <name type="scientific">Auxenochlorella protothecoides</name>
    <name type="common">Green microalga</name>
    <name type="synonym">Chlorella protothecoides</name>
    <dbReference type="NCBI Taxonomy" id="3075"/>
    <lineage>
        <taxon>Eukaryota</taxon>
        <taxon>Viridiplantae</taxon>
        <taxon>Chlorophyta</taxon>
        <taxon>core chlorophytes</taxon>
        <taxon>Trebouxiophyceae</taxon>
        <taxon>Chlorellales</taxon>
        <taxon>Chlorellaceae</taxon>
        <taxon>Auxenochlorella</taxon>
    </lineage>
</organism>
<dbReference type="InterPro" id="IPR000608">
    <property type="entry name" value="UBC"/>
</dbReference>
<dbReference type="CDD" id="cd23807">
    <property type="entry name" value="UEV_UBE2V"/>
    <property type="match status" value="1"/>
</dbReference>
<sequence>MAFGGTPGSVVVPRNFRLLEELEKGEKGLGDGTVSYGMDTSDDIMMRSWTGTIIGPPSTVHDGRIYTLKIYCDESYPDRPPKVRFETRVNMTCVGPTGEVDPRGFSVLARWNRGYTMETVLVELRREMASSSNRKAPQPPEGSTYR</sequence>
<keyword evidence="1" id="KW-0833">Ubl conjugation pathway</keyword>
<evidence type="ECO:0000259" key="2">
    <source>
        <dbReference type="PROSITE" id="PS50127"/>
    </source>
</evidence>
<dbReference type="EMBL" id="GDKF01000079">
    <property type="protein sequence ID" value="JAT78543.1"/>
    <property type="molecule type" value="Transcribed_RNA"/>
</dbReference>
<gene>
    <name evidence="3" type="ORF">g.37129</name>
</gene>
<dbReference type="PANTHER" id="PTHR24068">
    <property type="entry name" value="UBIQUITIN-CONJUGATING ENZYME E2"/>
    <property type="match status" value="1"/>
</dbReference>
<protein>
    <recommendedName>
        <fullName evidence="2">UBC core domain-containing protein</fullName>
    </recommendedName>
</protein>
<dbReference type="InterPro" id="IPR016135">
    <property type="entry name" value="UBQ-conjugating_enzyme/RWD"/>
</dbReference>
<name>A0A1D2AHV2_AUXPR</name>
<dbReference type="SMART" id="SM00212">
    <property type="entry name" value="UBCc"/>
    <property type="match status" value="1"/>
</dbReference>
<dbReference type="Pfam" id="PF00179">
    <property type="entry name" value="UQ_con"/>
    <property type="match status" value="1"/>
</dbReference>
<proteinExistence type="predicted"/>
<dbReference type="SUPFAM" id="SSF54495">
    <property type="entry name" value="UBC-like"/>
    <property type="match status" value="1"/>
</dbReference>
<reference evidence="3" key="1">
    <citation type="submission" date="2015-08" db="EMBL/GenBank/DDBJ databases">
        <authorList>
            <person name="Babu N.S."/>
            <person name="Beckwith C.J."/>
            <person name="Beseler K.G."/>
            <person name="Brison A."/>
            <person name="Carone J.V."/>
            <person name="Caskin T.P."/>
            <person name="Diamond M."/>
            <person name="Durham M.E."/>
            <person name="Foxe J.M."/>
            <person name="Go M."/>
            <person name="Henderson B.A."/>
            <person name="Jones I.B."/>
            <person name="McGettigan J.A."/>
            <person name="Micheletti S.J."/>
            <person name="Nasrallah M.E."/>
            <person name="Ortiz D."/>
            <person name="Piller C.R."/>
            <person name="Privatt S.R."/>
            <person name="Schneider S.L."/>
            <person name="Sharp S."/>
            <person name="Smith T.C."/>
            <person name="Stanton J.D."/>
            <person name="Ullery H.E."/>
            <person name="Wilson R.J."/>
            <person name="Serrano M.G."/>
            <person name="Buck G."/>
            <person name="Lee V."/>
            <person name="Wang Y."/>
            <person name="Carvalho R."/>
            <person name="Voegtly L."/>
            <person name="Shi R."/>
            <person name="Duckworth R."/>
            <person name="Johnson A."/>
            <person name="Loviza R."/>
            <person name="Walstead R."/>
            <person name="Shah Z."/>
            <person name="Kiflezghi M."/>
            <person name="Wade K."/>
            <person name="Ball S.L."/>
            <person name="Bradley K.W."/>
            <person name="Asai D.J."/>
            <person name="Bowman C.A."/>
            <person name="Russell D.A."/>
            <person name="Pope W.H."/>
            <person name="Jacobs-Sera D."/>
            <person name="Hendrix R.W."/>
            <person name="Hatfull G.F."/>
        </authorList>
    </citation>
    <scope>NUCLEOTIDE SEQUENCE</scope>
</reference>
<accession>A0A1D2AHV2</accession>
<evidence type="ECO:0000256" key="1">
    <source>
        <dbReference type="ARBA" id="ARBA00022786"/>
    </source>
</evidence>
<dbReference type="AlphaFoldDB" id="A0A1D2AHV2"/>
<dbReference type="PROSITE" id="PS50127">
    <property type="entry name" value="UBC_2"/>
    <property type="match status" value="1"/>
</dbReference>
<evidence type="ECO:0000313" key="3">
    <source>
        <dbReference type="EMBL" id="JAT78543.1"/>
    </source>
</evidence>
<dbReference type="FunFam" id="3.10.110.10:FF:000026">
    <property type="entry name" value="Ubiquitin-conjugating enzyme E2 variant"/>
    <property type="match status" value="1"/>
</dbReference>